<sequence>MVIVYLGTGDPKLIDSIKKVGMEFHVVGDQELSKTMAELIQHPTTSKGNQPPFLYLYKEDASLLAKAFQQEHIFIDRVAENTEENIQWSLRDLMDEVDLAYEIDTLRTELYIMVQNIDTKRFQTDDDYQHLMRHAIALVEDPHASLEQLDDMVRACQKA</sequence>
<proteinExistence type="predicted"/>
<dbReference type="RefSeq" id="WP_128519423.1">
    <property type="nucleotide sequence ID" value="NZ_JALFCT010000048.1"/>
</dbReference>
<accession>A0A3N0I2V5</accession>
<name>A0A3N0I2V5_9FIRM</name>
<evidence type="ECO:0000313" key="2">
    <source>
        <dbReference type="Proteomes" id="UP000276568"/>
    </source>
</evidence>
<keyword evidence="2" id="KW-1185">Reference proteome</keyword>
<reference evidence="1 2" key="1">
    <citation type="submission" date="2018-11" db="EMBL/GenBank/DDBJ databases">
        <title>Clostridium sp. nov., a member of the family Erysipelotrichaceae isolated from pig faeces.</title>
        <authorList>
            <person name="Chang Y.-H."/>
        </authorList>
    </citation>
    <scope>NUCLEOTIDE SEQUENCE [LARGE SCALE GENOMIC DNA]</scope>
    <source>
        <strain evidence="1 2">YH-panp20</strain>
    </source>
</reference>
<comment type="caution">
    <text evidence="1">The sequence shown here is derived from an EMBL/GenBank/DDBJ whole genome shotgun (WGS) entry which is preliminary data.</text>
</comment>
<dbReference type="EMBL" id="RJQC01000001">
    <property type="protein sequence ID" value="RNM31257.1"/>
    <property type="molecule type" value="Genomic_DNA"/>
</dbReference>
<dbReference type="OrthoDB" id="1655939at2"/>
<gene>
    <name evidence="1" type="ORF">EDX97_01440</name>
</gene>
<evidence type="ECO:0000313" key="1">
    <source>
        <dbReference type="EMBL" id="RNM31257.1"/>
    </source>
</evidence>
<dbReference type="Proteomes" id="UP000276568">
    <property type="component" value="Unassembled WGS sequence"/>
</dbReference>
<dbReference type="AlphaFoldDB" id="A0A3N0I2V5"/>
<protein>
    <submittedName>
        <fullName evidence="1">Uncharacterized protein</fullName>
    </submittedName>
</protein>
<organism evidence="1 2">
    <name type="scientific">Absicoccus porci</name>
    <dbReference type="NCBI Taxonomy" id="2486576"/>
    <lineage>
        <taxon>Bacteria</taxon>
        <taxon>Bacillati</taxon>
        <taxon>Bacillota</taxon>
        <taxon>Erysipelotrichia</taxon>
        <taxon>Erysipelotrichales</taxon>
        <taxon>Erysipelotrichaceae</taxon>
        <taxon>Absicoccus</taxon>
    </lineage>
</organism>